<keyword evidence="2" id="KW-1185">Reference proteome</keyword>
<name>A0AAV9BQQ1_ACOGR</name>
<proteinExistence type="predicted"/>
<dbReference type="AlphaFoldDB" id="A0AAV9BQQ1"/>
<reference evidence="1" key="1">
    <citation type="journal article" date="2023" name="Nat. Commun.">
        <title>Diploid and tetraploid genomes of Acorus and the evolution of monocots.</title>
        <authorList>
            <person name="Ma L."/>
            <person name="Liu K.W."/>
            <person name="Li Z."/>
            <person name="Hsiao Y.Y."/>
            <person name="Qi Y."/>
            <person name="Fu T."/>
            <person name="Tang G.D."/>
            <person name="Zhang D."/>
            <person name="Sun W.H."/>
            <person name="Liu D.K."/>
            <person name="Li Y."/>
            <person name="Chen G.Z."/>
            <person name="Liu X.D."/>
            <person name="Liao X.Y."/>
            <person name="Jiang Y.T."/>
            <person name="Yu X."/>
            <person name="Hao Y."/>
            <person name="Huang J."/>
            <person name="Zhao X.W."/>
            <person name="Ke S."/>
            <person name="Chen Y.Y."/>
            <person name="Wu W.L."/>
            <person name="Hsu J.L."/>
            <person name="Lin Y.F."/>
            <person name="Huang M.D."/>
            <person name="Li C.Y."/>
            <person name="Huang L."/>
            <person name="Wang Z.W."/>
            <person name="Zhao X."/>
            <person name="Zhong W.Y."/>
            <person name="Peng D.H."/>
            <person name="Ahmad S."/>
            <person name="Lan S."/>
            <person name="Zhang J.S."/>
            <person name="Tsai W.C."/>
            <person name="Van de Peer Y."/>
            <person name="Liu Z.J."/>
        </authorList>
    </citation>
    <scope>NUCLEOTIDE SEQUENCE</scope>
    <source>
        <strain evidence="1">SCP</strain>
    </source>
</reference>
<gene>
    <name evidence="1" type="ORF">QJS04_geneDACA007326</name>
</gene>
<dbReference type="Proteomes" id="UP001179952">
    <property type="component" value="Unassembled WGS sequence"/>
</dbReference>
<evidence type="ECO:0000313" key="1">
    <source>
        <dbReference type="EMBL" id="KAK1278965.1"/>
    </source>
</evidence>
<reference evidence="1" key="2">
    <citation type="submission" date="2023-06" db="EMBL/GenBank/DDBJ databases">
        <authorList>
            <person name="Ma L."/>
            <person name="Liu K.-W."/>
            <person name="Li Z."/>
            <person name="Hsiao Y.-Y."/>
            <person name="Qi Y."/>
            <person name="Fu T."/>
            <person name="Tang G."/>
            <person name="Zhang D."/>
            <person name="Sun W.-H."/>
            <person name="Liu D.-K."/>
            <person name="Li Y."/>
            <person name="Chen G.-Z."/>
            <person name="Liu X.-D."/>
            <person name="Liao X.-Y."/>
            <person name="Jiang Y.-T."/>
            <person name="Yu X."/>
            <person name="Hao Y."/>
            <person name="Huang J."/>
            <person name="Zhao X.-W."/>
            <person name="Ke S."/>
            <person name="Chen Y.-Y."/>
            <person name="Wu W.-L."/>
            <person name="Hsu J.-L."/>
            <person name="Lin Y.-F."/>
            <person name="Huang M.-D."/>
            <person name="Li C.-Y."/>
            <person name="Huang L."/>
            <person name="Wang Z.-W."/>
            <person name="Zhao X."/>
            <person name="Zhong W.-Y."/>
            <person name="Peng D.-H."/>
            <person name="Ahmad S."/>
            <person name="Lan S."/>
            <person name="Zhang J.-S."/>
            <person name="Tsai W.-C."/>
            <person name="Van De Peer Y."/>
            <person name="Liu Z.-J."/>
        </authorList>
    </citation>
    <scope>NUCLEOTIDE SEQUENCE</scope>
    <source>
        <strain evidence="1">SCP</strain>
        <tissue evidence="1">Leaves</tissue>
    </source>
</reference>
<protein>
    <submittedName>
        <fullName evidence="1">Uncharacterized protein</fullName>
    </submittedName>
</protein>
<comment type="caution">
    <text evidence="1">The sequence shown here is derived from an EMBL/GenBank/DDBJ whole genome shotgun (WGS) entry which is preliminary data.</text>
</comment>
<accession>A0AAV9BQQ1</accession>
<dbReference type="EMBL" id="JAUJYN010000002">
    <property type="protein sequence ID" value="KAK1278965.1"/>
    <property type="molecule type" value="Genomic_DNA"/>
</dbReference>
<sequence>MRSKTNLLVEIGVSLSRAYAGRSRSRPNQVVGVEYGRPDLRLLVGLAGCGDDRANGDAAEHAQLLLRFANVRRRVTSQVMKTNFVFLRAP</sequence>
<evidence type="ECO:0000313" key="2">
    <source>
        <dbReference type="Proteomes" id="UP001179952"/>
    </source>
</evidence>
<organism evidence="1 2">
    <name type="scientific">Acorus gramineus</name>
    <name type="common">Dwarf sweet flag</name>
    <dbReference type="NCBI Taxonomy" id="55184"/>
    <lineage>
        <taxon>Eukaryota</taxon>
        <taxon>Viridiplantae</taxon>
        <taxon>Streptophyta</taxon>
        <taxon>Embryophyta</taxon>
        <taxon>Tracheophyta</taxon>
        <taxon>Spermatophyta</taxon>
        <taxon>Magnoliopsida</taxon>
        <taxon>Liliopsida</taxon>
        <taxon>Acoraceae</taxon>
        <taxon>Acorus</taxon>
    </lineage>
</organism>